<dbReference type="SMART" id="SM00355">
    <property type="entry name" value="ZnF_C2H2"/>
    <property type="match status" value="4"/>
</dbReference>
<dbReference type="GO" id="GO:0000981">
    <property type="term" value="F:DNA-binding transcription factor activity, RNA polymerase II-specific"/>
    <property type="evidence" value="ECO:0007669"/>
    <property type="project" value="TreeGrafter"/>
</dbReference>
<gene>
    <name evidence="10" type="ORF">BWQ96_03356</name>
</gene>
<dbReference type="InterPro" id="IPR036236">
    <property type="entry name" value="Znf_C2H2_sf"/>
</dbReference>
<dbReference type="GO" id="GO:0000978">
    <property type="term" value="F:RNA polymerase II cis-regulatory region sequence-specific DNA binding"/>
    <property type="evidence" value="ECO:0007669"/>
    <property type="project" value="TreeGrafter"/>
</dbReference>
<evidence type="ECO:0000313" key="11">
    <source>
        <dbReference type="Proteomes" id="UP000247409"/>
    </source>
</evidence>
<dbReference type="AlphaFoldDB" id="A0A2V3IYR5"/>
<name>A0A2V3IYR5_9FLOR</name>
<dbReference type="PROSITE" id="PS50157">
    <property type="entry name" value="ZINC_FINGER_C2H2_2"/>
    <property type="match status" value="3"/>
</dbReference>
<dbReference type="Proteomes" id="UP000247409">
    <property type="component" value="Unassembled WGS sequence"/>
</dbReference>
<evidence type="ECO:0000313" key="10">
    <source>
        <dbReference type="EMBL" id="PXF46827.1"/>
    </source>
</evidence>
<dbReference type="PROSITE" id="PS00028">
    <property type="entry name" value="ZINC_FINGER_C2H2_1"/>
    <property type="match status" value="3"/>
</dbReference>
<dbReference type="GO" id="GO:0005634">
    <property type="term" value="C:nucleus"/>
    <property type="evidence" value="ECO:0007669"/>
    <property type="project" value="UniProtKB-SubCell"/>
</dbReference>
<sequence>MFPYPYAQPSSTSTYDCPYCRMSFPEFSAVVDHLHRKECHQIYTKHSSPQPHISHQQPFTPPYPSPHATPEHSSHSSTPPFNVDDFFIDTPTQSSHSGTPSAAASSSPTMPSSISTATSPATPRNSQKFICRLCGTALANVGNLNRHIEALHKDNRPYKCQHCPKAFHRRSERNEHMNVVHYLVKTYRCDLCPAKYSRKEHLQRHIKSDHTLPKRKRRR</sequence>
<evidence type="ECO:0000256" key="7">
    <source>
        <dbReference type="PROSITE-ProRule" id="PRU00042"/>
    </source>
</evidence>
<evidence type="ECO:0000256" key="6">
    <source>
        <dbReference type="ARBA" id="ARBA00023242"/>
    </source>
</evidence>
<feature type="domain" description="C2H2-type" evidence="9">
    <location>
        <begin position="187"/>
        <end position="215"/>
    </location>
</feature>
<dbReference type="SUPFAM" id="SSF57667">
    <property type="entry name" value="beta-beta-alpha zinc fingers"/>
    <property type="match status" value="2"/>
</dbReference>
<dbReference type="PANTHER" id="PTHR24388">
    <property type="entry name" value="ZINC FINGER PROTEIN"/>
    <property type="match status" value="1"/>
</dbReference>
<feature type="domain" description="C2H2-type" evidence="9">
    <location>
        <begin position="129"/>
        <end position="157"/>
    </location>
</feature>
<proteinExistence type="predicted"/>
<feature type="region of interest" description="Disordered" evidence="8">
    <location>
        <begin position="44"/>
        <end position="123"/>
    </location>
</feature>
<dbReference type="InterPro" id="IPR050527">
    <property type="entry name" value="Snail/Krueppel_Znf"/>
</dbReference>
<reference evidence="10 11" key="1">
    <citation type="journal article" date="2018" name="Mol. Biol. Evol.">
        <title>Analysis of the draft genome of the red seaweed Gracilariopsis chorda provides insights into genome size evolution in Rhodophyta.</title>
        <authorList>
            <person name="Lee J."/>
            <person name="Yang E.C."/>
            <person name="Graf L."/>
            <person name="Yang J.H."/>
            <person name="Qiu H."/>
            <person name="Zel Zion U."/>
            <person name="Chan C.X."/>
            <person name="Stephens T.G."/>
            <person name="Weber A.P.M."/>
            <person name="Boo G.H."/>
            <person name="Boo S.M."/>
            <person name="Kim K.M."/>
            <person name="Shin Y."/>
            <person name="Jung M."/>
            <person name="Lee S.J."/>
            <person name="Yim H.S."/>
            <person name="Lee J.H."/>
            <person name="Bhattacharya D."/>
            <person name="Yoon H.S."/>
        </authorList>
    </citation>
    <scope>NUCLEOTIDE SEQUENCE [LARGE SCALE GENOMIC DNA]</scope>
    <source>
        <strain evidence="10 11">SKKU-2015</strain>
        <tissue evidence="10">Whole body</tissue>
    </source>
</reference>
<evidence type="ECO:0000259" key="9">
    <source>
        <dbReference type="PROSITE" id="PS50157"/>
    </source>
</evidence>
<protein>
    <submittedName>
        <fullName evidence="10">Zinc finger protein Gfi-1</fullName>
    </submittedName>
</protein>
<dbReference type="OrthoDB" id="3437960at2759"/>
<organism evidence="10 11">
    <name type="scientific">Gracilariopsis chorda</name>
    <dbReference type="NCBI Taxonomy" id="448386"/>
    <lineage>
        <taxon>Eukaryota</taxon>
        <taxon>Rhodophyta</taxon>
        <taxon>Florideophyceae</taxon>
        <taxon>Rhodymeniophycidae</taxon>
        <taxon>Gracilariales</taxon>
        <taxon>Gracilariaceae</taxon>
        <taxon>Gracilariopsis</taxon>
    </lineage>
</organism>
<keyword evidence="2" id="KW-0479">Metal-binding</keyword>
<keyword evidence="6" id="KW-0539">Nucleus</keyword>
<dbReference type="Gene3D" id="3.30.160.60">
    <property type="entry name" value="Classic Zinc Finger"/>
    <property type="match status" value="2"/>
</dbReference>
<evidence type="ECO:0000256" key="5">
    <source>
        <dbReference type="ARBA" id="ARBA00022833"/>
    </source>
</evidence>
<dbReference type="Pfam" id="PF00096">
    <property type="entry name" value="zf-C2H2"/>
    <property type="match status" value="2"/>
</dbReference>
<evidence type="ECO:0000256" key="3">
    <source>
        <dbReference type="ARBA" id="ARBA00022737"/>
    </source>
</evidence>
<feature type="domain" description="C2H2-type" evidence="9">
    <location>
        <begin position="158"/>
        <end position="186"/>
    </location>
</feature>
<dbReference type="EMBL" id="NBIV01000032">
    <property type="protein sequence ID" value="PXF46827.1"/>
    <property type="molecule type" value="Genomic_DNA"/>
</dbReference>
<accession>A0A2V3IYR5</accession>
<feature type="compositionally biased region" description="Low complexity" evidence="8">
    <location>
        <begin position="94"/>
        <end position="123"/>
    </location>
</feature>
<evidence type="ECO:0000256" key="8">
    <source>
        <dbReference type="SAM" id="MobiDB-lite"/>
    </source>
</evidence>
<dbReference type="InterPro" id="IPR013087">
    <property type="entry name" value="Znf_C2H2_type"/>
</dbReference>
<dbReference type="GO" id="GO:0008270">
    <property type="term" value="F:zinc ion binding"/>
    <property type="evidence" value="ECO:0007669"/>
    <property type="project" value="UniProtKB-KW"/>
</dbReference>
<comment type="caution">
    <text evidence="10">The sequence shown here is derived from an EMBL/GenBank/DDBJ whole genome shotgun (WGS) entry which is preliminary data.</text>
</comment>
<keyword evidence="5" id="KW-0862">Zinc</keyword>
<dbReference type="STRING" id="448386.A0A2V3IYR5"/>
<keyword evidence="4 7" id="KW-0863">Zinc-finger</keyword>
<evidence type="ECO:0000256" key="1">
    <source>
        <dbReference type="ARBA" id="ARBA00004123"/>
    </source>
</evidence>
<feature type="compositionally biased region" description="Polar residues" evidence="8">
    <location>
        <begin position="44"/>
        <end position="58"/>
    </location>
</feature>
<evidence type="ECO:0000256" key="2">
    <source>
        <dbReference type="ARBA" id="ARBA00022723"/>
    </source>
</evidence>
<evidence type="ECO:0000256" key="4">
    <source>
        <dbReference type="ARBA" id="ARBA00022771"/>
    </source>
</evidence>
<keyword evidence="3" id="KW-0677">Repeat</keyword>
<keyword evidence="11" id="KW-1185">Reference proteome</keyword>
<dbReference type="PANTHER" id="PTHR24388:SF54">
    <property type="entry name" value="PROTEIN ESCARGOT"/>
    <property type="match status" value="1"/>
</dbReference>
<comment type="subcellular location">
    <subcellularLocation>
        <location evidence="1">Nucleus</location>
    </subcellularLocation>
</comment>